<sequence>MSRPQFSDDNPKENPWTEDRLGFAPFAKRLADSIVEVDAPNGYVIGLQGAWGSGKSTALNFVQAYIEKHNVELEDGKKPVHVIDFRPWIVSGHQDLIESFFKIITEQLADQKDAWAKRRKAGLRVLRKNVDPVVDAAAAIGSILAPGAGTLTGIGIKFASEAAKKGGASKLERWLAEPSLQSAYEKLRKRIVEQDEKFLVVIDDLDRLTRGEIRSIMQMVKTLGRLPHVVYLLAYDRSIVWPALGRGRKLEAGGPNFAEKIIQQEVELPKPSRTALLSMLDAEIGFLTANTPQNERWYRIVVGGVHNWIKYPRDVARLSNAVKFTWPAIEGEIYPQDVLAMEGVRLFEPDLFDWMRSNREAMFGTGNWDMATEEGKSKAGDRFLSLFPEFHQERSVRLLCLLVPSMTKLFEKRRIFALSSETYVRVVNRRGVGSEQGYDAYFSLHVPENSISAKILDRALSHETSRADQLAMMQDIFSREVGVNRPPIGEYFQDLRFRLHEAPKDSAPISLLEAMFDFGDVILGIDKDVGAFMLGPRANASFLLSEICKGGRSDEFRDRLVKLFESRPSIGFAAEFWVWRAGEAGLIKIEGQPTEETLDDPLLHKLHSILLKQIEDSVGNGSIYNSRFYYHIAEAWAFNGNEVKVKDWISKSSLADGHFLSKICSGILGHTVGSEPRRYSLHEAPKEKFYDLSQLHAAAEKHADDPDLSEDERSRIKTLRIGLARLLAARTTAEASASFSQEDGEENRPPSAAAEHDAVE</sequence>
<accession>A0ABU7TVP7</accession>
<dbReference type="PANTHER" id="PTHR22674">
    <property type="entry name" value="NTPASE, KAP FAMILY P-LOOP DOMAIN-CONTAINING 1"/>
    <property type="match status" value="1"/>
</dbReference>
<dbReference type="InterPro" id="IPR027417">
    <property type="entry name" value="P-loop_NTPase"/>
</dbReference>
<gene>
    <name evidence="3" type="ORF">MOTC310_26325</name>
</gene>
<keyword evidence="4" id="KW-1185">Reference proteome</keyword>
<protein>
    <recommendedName>
        <fullName evidence="2">KAP NTPase domain-containing protein</fullName>
    </recommendedName>
</protein>
<dbReference type="InterPro" id="IPR052754">
    <property type="entry name" value="NTPase_KAP_P-loop"/>
</dbReference>
<dbReference type="Gene3D" id="3.40.50.300">
    <property type="entry name" value="P-loop containing nucleotide triphosphate hydrolases"/>
    <property type="match status" value="1"/>
</dbReference>
<dbReference type="InterPro" id="IPR011646">
    <property type="entry name" value="KAP_P-loop"/>
</dbReference>
<dbReference type="RefSeq" id="WP_331303899.1">
    <property type="nucleotide sequence ID" value="NZ_MLCA01000014.1"/>
</dbReference>
<dbReference type="SUPFAM" id="SSF52540">
    <property type="entry name" value="P-loop containing nucleoside triphosphate hydrolases"/>
    <property type="match status" value="1"/>
</dbReference>
<organism evidence="3 4">
    <name type="scientific">Methylobacterium oryzae</name>
    <dbReference type="NCBI Taxonomy" id="334852"/>
    <lineage>
        <taxon>Bacteria</taxon>
        <taxon>Pseudomonadati</taxon>
        <taxon>Pseudomonadota</taxon>
        <taxon>Alphaproteobacteria</taxon>
        <taxon>Hyphomicrobiales</taxon>
        <taxon>Methylobacteriaceae</taxon>
        <taxon>Methylobacterium</taxon>
    </lineage>
</organism>
<feature type="region of interest" description="Disordered" evidence="1">
    <location>
        <begin position="734"/>
        <end position="760"/>
    </location>
</feature>
<evidence type="ECO:0000256" key="1">
    <source>
        <dbReference type="SAM" id="MobiDB-lite"/>
    </source>
</evidence>
<evidence type="ECO:0000259" key="2">
    <source>
        <dbReference type="Pfam" id="PF07693"/>
    </source>
</evidence>
<evidence type="ECO:0000313" key="3">
    <source>
        <dbReference type="EMBL" id="MEE7493755.1"/>
    </source>
</evidence>
<evidence type="ECO:0000313" key="4">
    <source>
        <dbReference type="Proteomes" id="UP001355206"/>
    </source>
</evidence>
<dbReference type="EMBL" id="MLCA01000014">
    <property type="protein sequence ID" value="MEE7493755.1"/>
    <property type="molecule type" value="Genomic_DNA"/>
</dbReference>
<reference evidence="3 4" key="1">
    <citation type="journal article" date="2012" name="Genet. Mol. Biol.">
        <title>Analysis of 16S rRNA and mxaF genes revealing insights into Methylobacterium niche-specific plant association.</title>
        <authorList>
            <person name="Dourado M.N."/>
            <person name="Andreote F.D."/>
            <person name="Dini-Andreote F."/>
            <person name="Conti R."/>
            <person name="Araujo J.M."/>
            <person name="Araujo W.L."/>
        </authorList>
    </citation>
    <scope>NUCLEOTIDE SEQUENCE [LARGE SCALE GENOMIC DNA]</scope>
    <source>
        <strain evidence="3 4">TC3-10</strain>
    </source>
</reference>
<dbReference type="Pfam" id="PF07693">
    <property type="entry name" value="KAP_NTPase"/>
    <property type="match status" value="1"/>
</dbReference>
<proteinExistence type="predicted"/>
<comment type="caution">
    <text evidence="3">The sequence shown here is derived from an EMBL/GenBank/DDBJ whole genome shotgun (WGS) entry which is preliminary data.</text>
</comment>
<name>A0ABU7TVP7_9HYPH</name>
<feature type="domain" description="KAP NTPase" evidence="2">
    <location>
        <begin position="23"/>
        <end position="325"/>
    </location>
</feature>
<dbReference type="PANTHER" id="PTHR22674:SF6">
    <property type="entry name" value="NTPASE KAP FAMILY P-LOOP DOMAIN-CONTAINING PROTEIN 1"/>
    <property type="match status" value="1"/>
</dbReference>
<dbReference type="Proteomes" id="UP001355206">
    <property type="component" value="Unassembled WGS sequence"/>
</dbReference>